<protein>
    <submittedName>
        <fullName evidence="11">Glycerol-3-phosphate acyltransferase</fullName>
    </submittedName>
</protein>
<dbReference type="GO" id="GO:0016746">
    <property type="term" value="F:acyltransferase activity"/>
    <property type="evidence" value="ECO:0007669"/>
    <property type="project" value="UniProtKB-KW"/>
</dbReference>
<keyword evidence="2" id="KW-0444">Lipid biosynthesis</keyword>
<evidence type="ECO:0000256" key="9">
    <source>
        <dbReference type="ARBA" id="ARBA00023264"/>
    </source>
</evidence>
<evidence type="ECO:0000256" key="4">
    <source>
        <dbReference type="ARBA" id="ARBA00022692"/>
    </source>
</evidence>
<dbReference type="InterPro" id="IPR003811">
    <property type="entry name" value="G3P_acylTferase_PlsY"/>
</dbReference>
<evidence type="ECO:0000256" key="6">
    <source>
        <dbReference type="ARBA" id="ARBA00023098"/>
    </source>
</evidence>
<evidence type="ECO:0000313" key="11">
    <source>
        <dbReference type="EMBL" id="MEQ2533518.1"/>
    </source>
</evidence>
<keyword evidence="7 10" id="KW-0472">Membrane</keyword>
<keyword evidence="8" id="KW-0594">Phospholipid biosynthesis</keyword>
<keyword evidence="5 10" id="KW-1133">Transmembrane helix</keyword>
<evidence type="ECO:0000256" key="10">
    <source>
        <dbReference type="SAM" id="Phobius"/>
    </source>
</evidence>
<reference evidence="11 12" key="1">
    <citation type="submission" date="2024-03" db="EMBL/GenBank/DDBJ databases">
        <title>Human intestinal bacterial collection.</title>
        <authorList>
            <person name="Pauvert C."/>
            <person name="Hitch T.C.A."/>
            <person name="Clavel T."/>
        </authorList>
    </citation>
    <scope>NUCLEOTIDE SEQUENCE [LARGE SCALE GENOMIC DNA]</scope>
    <source>
        <strain evidence="11 12">CLA-JM-H10</strain>
    </source>
</reference>
<evidence type="ECO:0000256" key="8">
    <source>
        <dbReference type="ARBA" id="ARBA00023209"/>
    </source>
</evidence>
<dbReference type="EMBL" id="JBBMES010000001">
    <property type="protein sequence ID" value="MEQ2533518.1"/>
    <property type="molecule type" value="Genomic_DNA"/>
</dbReference>
<evidence type="ECO:0000256" key="7">
    <source>
        <dbReference type="ARBA" id="ARBA00023136"/>
    </source>
</evidence>
<keyword evidence="3" id="KW-0808">Transferase</keyword>
<keyword evidence="11" id="KW-0012">Acyltransferase</keyword>
<evidence type="ECO:0000256" key="3">
    <source>
        <dbReference type="ARBA" id="ARBA00022679"/>
    </source>
</evidence>
<evidence type="ECO:0000256" key="1">
    <source>
        <dbReference type="ARBA" id="ARBA00022475"/>
    </source>
</evidence>
<feature type="transmembrane region" description="Helical" evidence="10">
    <location>
        <begin position="29"/>
        <end position="48"/>
    </location>
</feature>
<keyword evidence="6" id="KW-0443">Lipid metabolism</keyword>
<feature type="transmembrane region" description="Helical" evidence="10">
    <location>
        <begin position="55"/>
        <end position="70"/>
    </location>
</feature>
<dbReference type="Proteomes" id="UP001480973">
    <property type="component" value="Unassembled WGS sequence"/>
</dbReference>
<gene>
    <name evidence="11" type="ORF">WMO38_00150</name>
</gene>
<evidence type="ECO:0000313" key="12">
    <source>
        <dbReference type="Proteomes" id="UP001480973"/>
    </source>
</evidence>
<feature type="transmembrane region" description="Helical" evidence="10">
    <location>
        <begin position="76"/>
        <end position="92"/>
    </location>
</feature>
<organism evidence="11 12">
    <name type="scientific">Lachnospira intestinalis</name>
    <dbReference type="NCBI Taxonomy" id="3133158"/>
    <lineage>
        <taxon>Bacteria</taxon>
        <taxon>Bacillati</taxon>
        <taxon>Bacillota</taxon>
        <taxon>Clostridia</taxon>
        <taxon>Lachnospirales</taxon>
        <taxon>Lachnospiraceae</taxon>
        <taxon>Lachnospira</taxon>
    </lineage>
</organism>
<proteinExistence type="predicted"/>
<keyword evidence="4 10" id="KW-0812">Transmembrane</keyword>
<comment type="caution">
    <text evidence="11">The sequence shown here is derived from an EMBL/GenBank/DDBJ whole genome shotgun (WGS) entry which is preliminary data.</text>
</comment>
<name>A0ABV1GJ94_9FIRM</name>
<evidence type="ECO:0000256" key="5">
    <source>
        <dbReference type="ARBA" id="ARBA00022989"/>
    </source>
</evidence>
<dbReference type="Pfam" id="PF02660">
    <property type="entry name" value="G3P_acyltransf"/>
    <property type="match status" value="1"/>
</dbReference>
<evidence type="ECO:0000256" key="2">
    <source>
        <dbReference type="ARBA" id="ARBA00022516"/>
    </source>
</evidence>
<keyword evidence="1" id="KW-1003">Cell membrane</keyword>
<accession>A0ABV1GJ94</accession>
<sequence>MPRVFADGNTGGKAIAVSFGVMLGLYPDTMPLTILIACYLFFSLILRIKSHARRTIITFGSVIALSLFFVKEKSVIFGIIIISFIVIYKHVICTEKEKVCES</sequence>
<keyword evidence="12" id="KW-1185">Reference proteome</keyword>
<keyword evidence="9" id="KW-1208">Phospholipid metabolism</keyword>